<sequence length="129" mass="14934">MMQPDALRKYRETEVMTSSPQKLVILLYEEAIKCLDLAILKIKTGETGEGTKLLLKTQKIVAELIYSLNMDAGEISLRLYTLYEYIYRRLIEANMRKDCQIIEEVLSLLKPLKEAWIKAVEVIKDEGHN</sequence>
<dbReference type="SUPFAM" id="SSF101116">
    <property type="entry name" value="Flagellar export chaperone FliS"/>
    <property type="match status" value="1"/>
</dbReference>
<dbReference type="GO" id="GO:0005829">
    <property type="term" value="C:cytosol"/>
    <property type="evidence" value="ECO:0007669"/>
    <property type="project" value="UniProtKB-SubCell"/>
</dbReference>
<dbReference type="CDD" id="cd16098">
    <property type="entry name" value="FliS"/>
    <property type="match status" value="1"/>
</dbReference>
<accession>A0A7V5HZH2</accession>
<keyword evidence="5" id="KW-0143">Chaperone</keyword>
<comment type="subcellular location">
    <subcellularLocation>
        <location evidence="1 6">Cytoplasm</location>
        <location evidence="1 6">Cytosol</location>
    </subcellularLocation>
</comment>
<keyword evidence="7" id="KW-0282">Flagellum</keyword>
<reference evidence="7" key="1">
    <citation type="journal article" date="2020" name="mSystems">
        <title>Genome- and Community-Level Interaction Insights into Carbon Utilization and Element Cycling Functions of Hydrothermarchaeota in Hydrothermal Sediment.</title>
        <authorList>
            <person name="Zhou Z."/>
            <person name="Liu Y."/>
            <person name="Xu W."/>
            <person name="Pan J."/>
            <person name="Luo Z.H."/>
            <person name="Li M."/>
        </authorList>
    </citation>
    <scope>NUCLEOTIDE SEQUENCE [LARGE SCALE GENOMIC DNA]</scope>
    <source>
        <strain evidence="7">HyVt-92</strain>
    </source>
</reference>
<dbReference type="EMBL" id="DRTT01000133">
    <property type="protein sequence ID" value="HHF98783.1"/>
    <property type="molecule type" value="Genomic_DNA"/>
</dbReference>
<dbReference type="Gene3D" id="1.20.120.340">
    <property type="entry name" value="Flagellar protein FliS"/>
    <property type="match status" value="1"/>
</dbReference>
<evidence type="ECO:0000256" key="2">
    <source>
        <dbReference type="ARBA" id="ARBA00008787"/>
    </source>
</evidence>
<evidence type="ECO:0000256" key="5">
    <source>
        <dbReference type="ARBA" id="ARBA00023186"/>
    </source>
</evidence>
<dbReference type="PANTHER" id="PTHR34773">
    <property type="entry name" value="FLAGELLAR SECRETION CHAPERONE FLIS"/>
    <property type="match status" value="1"/>
</dbReference>
<dbReference type="Pfam" id="PF02561">
    <property type="entry name" value="FliS"/>
    <property type="match status" value="1"/>
</dbReference>
<comment type="caution">
    <text evidence="7">The sequence shown here is derived from an EMBL/GenBank/DDBJ whole genome shotgun (WGS) entry which is preliminary data.</text>
</comment>
<dbReference type="InterPro" id="IPR003713">
    <property type="entry name" value="FliS"/>
</dbReference>
<evidence type="ECO:0000313" key="7">
    <source>
        <dbReference type="EMBL" id="HHF98783.1"/>
    </source>
</evidence>
<evidence type="ECO:0000256" key="4">
    <source>
        <dbReference type="ARBA" id="ARBA00022795"/>
    </source>
</evidence>
<keyword evidence="3 6" id="KW-0963">Cytoplasm</keyword>
<proteinExistence type="inferred from homology"/>
<evidence type="ECO:0000256" key="3">
    <source>
        <dbReference type="ARBA" id="ARBA00022490"/>
    </source>
</evidence>
<organism evidence="7">
    <name type="scientific">Aerophobetes bacterium</name>
    <dbReference type="NCBI Taxonomy" id="2030807"/>
    <lineage>
        <taxon>Bacteria</taxon>
        <taxon>Candidatus Aerophobota</taxon>
    </lineage>
</organism>
<dbReference type="AlphaFoldDB" id="A0A7V5HZH2"/>
<evidence type="ECO:0000256" key="6">
    <source>
        <dbReference type="PIRNR" id="PIRNR039090"/>
    </source>
</evidence>
<dbReference type="GO" id="GO:0071973">
    <property type="term" value="P:bacterial-type flagellum-dependent cell motility"/>
    <property type="evidence" value="ECO:0007669"/>
    <property type="project" value="TreeGrafter"/>
</dbReference>
<dbReference type="InterPro" id="IPR036584">
    <property type="entry name" value="FliS_sf"/>
</dbReference>
<keyword evidence="7" id="KW-0966">Cell projection</keyword>
<protein>
    <recommendedName>
        <fullName evidence="6">Flagellar secretion chaperone FliS</fullName>
    </recommendedName>
</protein>
<evidence type="ECO:0000256" key="1">
    <source>
        <dbReference type="ARBA" id="ARBA00004514"/>
    </source>
</evidence>
<dbReference type="PIRSF" id="PIRSF039090">
    <property type="entry name" value="Flis"/>
    <property type="match status" value="1"/>
</dbReference>
<dbReference type="PANTHER" id="PTHR34773:SF1">
    <property type="entry name" value="FLAGELLAR SECRETION CHAPERONE FLIS"/>
    <property type="match status" value="1"/>
</dbReference>
<dbReference type="GO" id="GO:0044780">
    <property type="term" value="P:bacterial-type flagellum assembly"/>
    <property type="evidence" value="ECO:0007669"/>
    <property type="project" value="InterPro"/>
</dbReference>
<keyword evidence="7" id="KW-0969">Cilium</keyword>
<name>A0A7V5HZH2_UNCAE</name>
<comment type="similarity">
    <text evidence="2 6">Belongs to the FliS family.</text>
</comment>
<keyword evidence="4 6" id="KW-1005">Bacterial flagellum biogenesis</keyword>
<dbReference type="NCBIfam" id="TIGR00208">
    <property type="entry name" value="fliS"/>
    <property type="match status" value="1"/>
</dbReference>
<dbReference type="Proteomes" id="UP000886070">
    <property type="component" value="Unassembled WGS sequence"/>
</dbReference>
<gene>
    <name evidence="7" type="primary">fliS</name>
    <name evidence="7" type="ORF">ENL39_04785</name>
</gene>